<sequence>MLGESTLNGRKPDADLMKEPAEENKGYAVAGLRGNPRLSDSDSVDLTRQHVSPAHKETRAQANIALAGVASRRDAASVGPGSDSDNRASAVSEDGELRRGSSTRSARGVGTESPATTPVGSPSQTPGPATSSSDGAPQRRDGMDVDSEGDRPLRVPSAAGSSRAPNAHSDDVPAPERTSQDAMLVSYIPCHTWPPCNVCARIAGGPPPKVAASSFMVVRQRQIALARELESRPAPIPVPPRPVATNATTSTNVAANAPSLRLPIISRSELAARSEFAPPPLSPPPLSYDPPPGSPPRSLMPQRNHPQMVPRHLHHTNPYMHPPPAPPPNWPMEPLFVSAGVGQLPRHTGYPPPPIPLALNGGIPHPGQPMPHIIRQVTLSSVSAPVRHHPYARNAQPSSSATRVEDMNQPLDEGHDPNAPGQRPRGRGKGRSKKIRAKRYNRKKREEWPPEGWQPIWEEERPRRWDGYELPDDVATDKVYDHLRRRFDLKSMGHCRWDGCIPTEASKDGYKMLKRHVETVHLGLKLICKLCGVRKRADNRRKATHKRGCPERQEGPAVDPSASTTPGGSGTLVKIAPRPPNADGSRPQGEEDELADDDEGLDDGLEEDDEDLEEDELEEDELEEDQLDDDQGGEGGGPQLRYHDDEYESEDD</sequence>
<evidence type="ECO:0000313" key="2">
    <source>
        <dbReference type="EMBL" id="RDX41225.1"/>
    </source>
</evidence>
<feature type="compositionally biased region" description="Basic residues" evidence="1">
    <location>
        <begin position="424"/>
        <end position="443"/>
    </location>
</feature>
<keyword evidence="3" id="KW-1185">Reference proteome</keyword>
<feature type="compositionally biased region" description="Basic and acidic residues" evidence="1">
    <location>
        <begin position="10"/>
        <end position="25"/>
    </location>
</feature>
<feature type="region of interest" description="Disordered" evidence="1">
    <location>
        <begin position="275"/>
        <end position="317"/>
    </location>
</feature>
<feature type="compositionally biased region" description="Acidic residues" evidence="1">
    <location>
        <begin position="590"/>
        <end position="632"/>
    </location>
</feature>
<dbReference type="OrthoDB" id="2757297at2759"/>
<dbReference type="AlphaFoldDB" id="A0A371CLS8"/>
<dbReference type="Proteomes" id="UP000256964">
    <property type="component" value="Unassembled WGS sequence"/>
</dbReference>
<feature type="region of interest" description="Disordered" evidence="1">
    <location>
        <begin position="1"/>
        <end position="178"/>
    </location>
</feature>
<feature type="region of interest" description="Disordered" evidence="1">
    <location>
        <begin position="391"/>
        <end position="449"/>
    </location>
</feature>
<feature type="region of interest" description="Disordered" evidence="1">
    <location>
        <begin position="541"/>
        <end position="652"/>
    </location>
</feature>
<proteinExistence type="predicted"/>
<protein>
    <submittedName>
        <fullName evidence="2">Uncharacterized protein</fullName>
    </submittedName>
</protein>
<feature type="compositionally biased region" description="Polar residues" evidence="1">
    <location>
        <begin position="113"/>
        <end position="135"/>
    </location>
</feature>
<evidence type="ECO:0000313" key="3">
    <source>
        <dbReference type="Proteomes" id="UP000256964"/>
    </source>
</evidence>
<gene>
    <name evidence="2" type="ORF">OH76DRAFT_1489668</name>
</gene>
<organism evidence="2 3">
    <name type="scientific">Lentinus brumalis</name>
    <dbReference type="NCBI Taxonomy" id="2498619"/>
    <lineage>
        <taxon>Eukaryota</taxon>
        <taxon>Fungi</taxon>
        <taxon>Dikarya</taxon>
        <taxon>Basidiomycota</taxon>
        <taxon>Agaricomycotina</taxon>
        <taxon>Agaricomycetes</taxon>
        <taxon>Polyporales</taxon>
        <taxon>Polyporaceae</taxon>
        <taxon>Lentinus</taxon>
    </lineage>
</organism>
<dbReference type="EMBL" id="KZ857519">
    <property type="protein sequence ID" value="RDX41225.1"/>
    <property type="molecule type" value="Genomic_DNA"/>
</dbReference>
<feature type="compositionally biased region" description="Basic and acidic residues" evidence="1">
    <location>
        <begin position="137"/>
        <end position="153"/>
    </location>
</feature>
<reference evidence="2 3" key="1">
    <citation type="journal article" date="2018" name="Biotechnol. Biofuels">
        <title>Integrative visual omics of the white-rot fungus Polyporus brumalis exposes the biotechnological potential of its oxidative enzymes for delignifying raw plant biomass.</title>
        <authorList>
            <person name="Miyauchi S."/>
            <person name="Rancon A."/>
            <person name="Drula E."/>
            <person name="Hage H."/>
            <person name="Chaduli D."/>
            <person name="Favel A."/>
            <person name="Grisel S."/>
            <person name="Henrissat B."/>
            <person name="Herpoel-Gimbert I."/>
            <person name="Ruiz-Duenas F.J."/>
            <person name="Chevret D."/>
            <person name="Hainaut M."/>
            <person name="Lin J."/>
            <person name="Wang M."/>
            <person name="Pangilinan J."/>
            <person name="Lipzen A."/>
            <person name="Lesage-Meessen L."/>
            <person name="Navarro D."/>
            <person name="Riley R."/>
            <person name="Grigoriev I.V."/>
            <person name="Zhou S."/>
            <person name="Raouche S."/>
            <person name="Rosso M.N."/>
        </authorList>
    </citation>
    <scope>NUCLEOTIDE SEQUENCE [LARGE SCALE GENOMIC DNA]</scope>
    <source>
        <strain evidence="2 3">BRFM 1820</strain>
    </source>
</reference>
<evidence type="ECO:0000256" key="1">
    <source>
        <dbReference type="SAM" id="MobiDB-lite"/>
    </source>
</evidence>
<feature type="compositionally biased region" description="Pro residues" evidence="1">
    <location>
        <begin position="277"/>
        <end position="295"/>
    </location>
</feature>
<accession>A0A371CLS8</accession>
<name>A0A371CLS8_9APHY</name>